<proteinExistence type="predicted"/>
<keyword evidence="2" id="KW-1185">Reference proteome</keyword>
<name>H5Y0R1_9FIRM</name>
<dbReference type="Proteomes" id="UP000005104">
    <property type="component" value="Chromosome"/>
</dbReference>
<dbReference type="Pfam" id="PF22399">
    <property type="entry name" value="DUF6979"/>
    <property type="match status" value="1"/>
</dbReference>
<dbReference type="eggNOG" id="ENOG5032ZXM">
    <property type="taxonomic scope" value="Bacteria"/>
</dbReference>
<dbReference type="HOGENOM" id="CLU_130801_1_0_9"/>
<dbReference type="AlphaFoldDB" id="H5Y0R1"/>
<protein>
    <submittedName>
        <fullName evidence="1">Uncharacterized protein</fullName>
    </submittedName>
</protein>
<gene>
    <name evidence="1" type="ORF">DesyoDRAFT_5391</name>
</gene>
<accession>H5Y0R1</accession>
<dbReference type="STRING" id="768710.DesyoDRAFT_5391"/>
<evidence type="ECO:0000313" key="2">
    <source>
        <dbReference type="Proteomes" id="UP000005104"/>
    </source>
</evidence>
<organism evidence="1 2">
    <name type="scientific">Desulfosporosinus youngiae DSM 17734</name>
    <dbReference type="NCBI Taxonomy" id="768710"/>
    <lineage>
        <taxon>Bacteria</taxon>
        <taxon>Bacillati</taxon>
        <taxon>Bacillota</taxon>
        <taxon>Clostridia</taxon>
        <taxon>Eubacteriales</taxon>
        <taxon>Desulfitobacteriaceae</taxon>
        <taxon>Desulfosporosinus</taxon>
    </lineage>
</organism>
<reference evidence="1 2" key="1">
    <citation type="submission" date="2011-11" db="EMBL/GenBank/DDBJ databases">
        <title>The Noncontiguous Finished genome of Desulfosporosinus youngiae DSM 17734.</title>
        <authorList>
            <consortium name="US DOE Joint Genome Institute (JGI-PGF)"/>
            <person name="Lucas S."/>
            <person name="Han J."/>
            <person name="Lapidus A."/>
            <person name="Cheng J.-F."/>
            <person name="Goodwin L."/>
            <person name="Pitluck S."/>
            <person name="Peters L."/>
            <person name="Ovchinnikova G."/>
            <person name="Lu M."/>
            <person name="Land M.L."/>
            <person name="Hauser L."/>
            <person name="Pester M."/>
            <person name="Spring S."/>
            <person name="Ollivier B."/>
            <person name="Rattei T."/>
            <person name="Klenk H.-P."/>
            <person name="Wagner M."/>
            <person name="Loy A."/>
            <person name="Woyke T.J."/>
        </authorList>
    </citation>
    <scope>NUCLEOTIDE SEQUENCE [LARGE SCALE GENOMIC DNA]</scope>
    <source>
        <strain evidence="1 2">DSM 17734</strain>
    </source>
</reference>
<sequence length="128" mass="13945">MNKYGQAAIKAVDLIESKHANTPEAAWEMATIEIFGEGTSGQSKGCPRSTFLALCETGKVKGIKSGVYISAKENKEYAVKALKLLVDNPSLSNDKKTLWNETKGGIKKSHNSQMDVVLALWNEGFIII</sequence>
<dbReference type="RefSeq" id="WP_007787639.1">
    <property type="nucleotide sequence ID" value="NZ_CM001441.1"/>
</dbReference>
<dbReference type="EMBL" id="CM001441">
    <property type="protein sequence ID" value="EHQ92317.1"/>
    <property type="molecule type" value="Genomic_DNA"/>
</dbReference>
<dbReference type="InterPro" id="IPR053917">
    <property type="entry name" value="DUF6979"/>
</dbReference>
<dbReference type="OrthoDB" id="5586840at2"/>
<evidence type="ECO:0000313" key="1">
    <source>
        <dbReference type="EMBL" id="EHQ92317.1"/>
    </source>
</evidence>